<name>A0A3E3I786_9FIRM</name>
<dbReference type="CDD" id="cd17536">
    <property type="entry name" value="REC_YesN-like"/>
    <property type="match status" value="1"/>
</dbReference>
<dbReference type="RefSeq" id="WP_102287046.1">
    <property type="nucleotide sequence ID" value="NZ_LT969517.1"/>
</dbReference>
<dbReference type="PROSITE" id="PS00041">
    <property type="entry name" value="HTH_ARAC_FAMILY_1"/>
    <property type="match status" value="1"/>
</dbReference>
<dbReference type="EMBL" id="QVLV01000005">
    <property type="protein sequence ID" value="RGE61860.1"/>
    <property type="molecule type" value="Genomic_DNA"/>
</dbReference>
<comment type="caution">
    <text evidence="9">The sequence shown here is derived from an EMBL/GenBank/DDBJ whole genome shotgun (WGS) entry which is preliminary data.</text>
</comment>
<keyword evidence="4" id="KW-0804">Transcription</keyword>
<evidence type="ECO:0000313" key="9">
    <source>
        <dbReference type="EMBL" id="RGE61860.1"/>
    </source>
</evidence>
<keyword evidence="10" id="KW-1185">Reference proteome</keyword>
<dbReference type="GO" id="GO:0000160">
    <property type="term" value="P:phosphorelay signal transduction system"/>
    <property type="evidence" value="ECO:0007669"/>
    <property type="project" value="InterPro"/>
</dbReference>
<dbReference type="PROSITE" id="PS01124">
    <property type="entry name" value="HTH_ARAC_FAMILY_2"/>
    <property type="match status" value="1"/>
</dbReference>
<evidence type="ECO:0000256" key="6">
    <source>
        <dbReference type="PROSITE-ProRule" id="PRU00169"/>
    </source>
</evidence>
<protein>
    <recommendedName>
        <fullName evidence="1">Stage 0 sporulation protein A homolog</fullName>
    </recommendedName>
</protein>
<dbReference type="InterPro" id="IPR018062">
    <property type="entry name" value="HTH_AraC-typ_CS"/>
</dbReference>
<dbReference type="InterPro" id="IPR018060">
    <property type="entry name" value="HTH_AraC"/>
</dbReference>
<dbReference type="Pfam" id="PF00072">
    <property type="entry name" value="Response_reg"/>
    <property type="match status" value="1"/>
</dbReference>
<feature type="modified residue" description="4-aspartylphosphate" evidence="6">
    <location>
        <position position="69"/>
    </location>
</feature>
<evidence type="ECO:0000256" key="2">
    <source>
        <dbReference type="ARBA" id="ARBA00023015"/>
    </source>
</evidence>
<evidence type="ECO:0000256" key="5">
    <source>
        <dbReference type="ARBA" id="ARBA00024867"/>
    </source>
</evidence>
<dbReference type="PROSITE" id="PS50110">
    <property type="entry name" value="RESPONSE_REGULATORY"/>
    <property type="match status" value="1"/>
</dbReference>
<dbReference type="GeneID" id="97987198"/>
<dbReference type="Gene3D" id="3.40.50.2300">
    <property type="match status" value="1"/>
</dbReference>
<evidence type="ECO:0000259" key="7">
    <source>
        <dbReference type="PROSITE" id="PS01124"/>
    </source>
</evidence>
<feature type="domain" description="HTH araC/xylS-type" evidence="7">
    <location>
        <begin position="428"/>
        <end position="526"/>
    </location>
</feature>
<proteinExistence type="predicted"/>
<reference evidence="9" key="1">
    <citation type="submission" date="2018-08" db="EMBL/GenBank/DDBJ databases">
        <title>A genome reference for cultivated species of the human gut microbiota.</title>
        <authorList>
            <person name="Zou Y."/>
            <person name="Xue W."/>
            <person name="Luo G."/>
        </authorList>
    </citation>
    <scope>NUCLEOTIDE SEQUENCE [LARGE SCALE GENOMIC DNA]</scope>
    <source>
        <strain evidence="9">TF05-5AC</strain>
    </source>
</reference>
<dbReference type="InterPro" id="IPR001789">
    <property type="entry name" value="Sig_transdc_resp-reg_receiver"/>
</dbReference>
<feature type="domain" description="Response regulatory" evidence="8">
    <location>
        <begin position="3"/>
        <end position="134"/>
    </location>
</feature>
<keyword evidence="6" id="KW-0597">Phosphoprotein</keyword>
<dbReference type="SUPFAM" id="SSF46689">
    <property type="entry name" value="Homeodomain-like"/>
    <property type="match status" value="2"/>
</dbReference>
<dbReference type="InterPro" id="IPR009057">
    <property type="entry name" value="Homeodomain-like_sf"/>
</dbReference>
<evidence type="ECO:0000313" key="10">
    <source>
        <dbReference type="Proteomes" id="UP000260812"/>
    </source>
</evidence>
<evidence type="ECO:0000256" key="4">
    <source>
        <dbReference type="ARBA" id="ARBA00023163"/>
    </source>
</evidence>
<dbReference type="Pfam" id="PF12833">
    <property type="entry name" value="HTH_18"/>
    <property type="match status" value="1"/>
</dbReference>
<dbReference type="Proteomes" id="UP000260812">
    <property type="component" value="Unassembled WGS sequence"/>
</dbReference>
<keyword evidence="2" id="KW-0805">Transcription regulation</keyword>
<dbReference type="InterPro" id="IPR011006">
    <property type="entry name" value="CheY-like_superfamily"/>
</dbReference>
<dbReference type="SMART" id="SM00448">
    <property type="entry name" value="REC"/>
    <property type="match status" value="1"/>
</dbReference>
<dbReference type="SMART" id="SM00342">
    <property type="entry name" value="HTH_ARAC"/>
    <property type="match status" value="1"/>
</dbReference>
<gene>
    <name evidence="9" type="ORF">DXC51_09985</name>
</gene>
<dbReference type="AlphaFoldDB" id="A0A3E3I786"/>
<evidence type="ECO:0000256" key="3">
    <source>
        <dbReference type="ARBA" id="ARBA00023125"/>
    </source>
</evidence>
<comment type="function">
    <text evidence="5">May play the central regulatory role in sporulation. It may be an element of the effector pathway responsible for the activation of sporulation genes in response to nutritional stress. Spo0A may act in concert with spo0H (a sigma factor) to control the expression of some genes that are critical to the sporulation process.</text>
</comment>
<organism evidence="9 10">
    <name type="scientific">Eisenbergiella massiliensis</name>
    <dbReference type="NCBI Taxonomy" id="1720294"/>
    <lineage>
        <taxon>Bacteria</taxon>
        <taxon>Bacillati</taxon>
        <taxon>Bacillota</taxon>
        <taxon>Clostridia</taxon>
        <taxon>Lachnospirales</taxon>
        <taxon>Lachnospiraceae</taxon>
        <taxon>Eisenbergiella</taxon>
    </lineage>
</organism>
<dbReference type="Gene3D" id="1.10.10.60">
    <property type="entry name" value="Homeodomain-like"/>
    <property type="match status" value="2"/>
</dbReference>
<dbReference type="PANTHER" id="PTHR43280:SF10">
    <property type="entry name" value="REGULATORY PROTEIN POCR"/>
    <property type="match status" value="1"/>
</dbReference>
<dbReference type="GO" id="GO:0003700">
    <property type="term" value="F:DNA-binding transcription factor activity"/>
    <property type="evidence" value="ECO:0007669"/>
    <property type="project" value="InterPro"/>
</dbReference>
<dbReference type="SUPFAM" id="SSF52172">
    <property type="entry name" value="CheY-like"/>
    <property type="match status" value="1"/>
</dbReference>
<evidence type="ECO:0000259" key="8">
    <source>
        <dbReference type="PROSITE" id="PS50110"/>
    </source>
</evidence>
<accession>A0A3E3I786</accession>
<dbReference type="PANTHER" id="PTHR43280">
    <property type="entry name" value="ARAC-FAMILY TRANSCRIPTIONAL REGULATOR"/>
    <property type="match status" value="1"/>
</dbReference>
<dbReference type="InterPro" id="IPR020449">
    <property type="entry name" value="Tscrpt_reg_AraC-type_HTH"/>
</dbReference>
<dbReference type="GO" id="GO:0043565">
    <property type="term" value="F:sequence-specific DNA binding"/>
    <property type="evidence" value="ECO:0007669"/>
    <property type="project" value="InterPro"/>
</dbReference>
<keyword evidence="3" id="KW-0238">DNA-binding</keyword>
<dbReference type="PRINTS" id="PR00032">
    <property type="entry name" value="HTHARAC"/>
</dbReference>
<sequence length="534" mass="61071">MYRILLVDDEWLELDTLENYIPWEEMGYQVVGTAENGKVALRLLGEMEERGVQGQETEESALPDVVLTDVKMPVMDGLAFSKILHDKYPDMQIVFLSGYNDFEYVKSALAVEACGYILKPLDPEELKSTMEKVREKCSKTFKDKKSQAVVTAENLKNLLGFSMGEKEELWEDICQSCNTILHCRPENRTFYVGMITIDEYRFLSGYESDGSVILNSIHTAIRKLTNKKILPLHINDHSYLLLSDGELGTAMAGFMKKEGEAARWTTVCLYGSRQSLERMPVLCQEMNRYRRWHVKLYGSGHIISCDGQEESTEGQVEEETAEPEILISYLQNGEKEQIGEWLDIYFLKPRREEGMVKDAFELTERIYASVIETNPGAEEQLGSKAELYGKLSAAEGASLIKDILIQFLEKTADTLAALSGDRRLEVVNQVRHLIELEYDAPLTIEYLAEKVYMSPNYLRTLFKDYTGETVLEYVTRTRINRSAELLRDTNMRVSDISRKVGYENPSHYCAVFRRQMGITPNQFRNKTAGSGRYD</sequence>
<evidence type="ECO:0000256" key="1">
    <source>
        <dbReference type="ARBA" id="ARBA00018672"/>
    </source>
</evidence>